<proteinExistence type="predicted"/>
<sequence length="212" mass="24076">MSMLLDAKNALSLLACGEWSEFILRIRIHRQKIDLRNTYLDELQLPEDRCHYYANSGGLHLHRVLRALGITARDAVIDFGSGKGGALITLSRYPFARILGVEIAPELVAVARNNVAKLGIANVEMVVADAADFTDLDDFNYFYFFSPFPGAVMRAVMDNICASLARRPRPATVIYFNPEFHDEVIAGAHFFKIREFDHHPLRFFIYRNQTQP</sequence>
<dbReference type="SUPFAM" id="SSF53335">
    <property type="entry name" value="S-adenosyl-L-methionine-dependent methyltransferases"/>
    <property type="match status" value="1"/>
</dbReference>
<dbReference type="Pfam" id="PF13847">
    <property type="entry name" value="Methyltransf_31"/>
    <property type="match status" value="1"/>
</dbReference>
<feature type="domain" description="Methyltransferase" evidence="1">
    <location>
        <begin position="73"/>
        <end position="141"/>
    </location>
</feature>
<accession>A0A8J7S822</accession>
<keyword evidence="3" id="KW-1185">Reference proteome</keyword>
<keyword evidence="2" id="KW-0489">Methyltransferase</keyword>
<organism evidence="2 3">
    <name type="scientific">Geomesophilobacter sediminis</name>
    <dbReference type="NCBI Taxonomy" id="2798584"/>
    <lineage>
        <taxon>Bacteria</taxon>
        <taxon>Pseudomonadati</taxon>
        <taxon>Thermodesulfobacteriota</taxon>
        <taxon>Desulfuromonadia</taxon>
        <taxon>Geobacterales</taxon>
        <taxon>Geobacteraceae</taxon>
        <taxon>Geomesophilobacter</taxon>
    </lineage>
</organism>
<dbReference type="EMBL" id="JAEMHM010000022">
    <property type="protein sequence ID" value="MBJ6727312.1"/>
    <property type="molecule type" value="Genomic_DNA"/>
</dbReference>
<reference evidence="2" key="1">
    <citation type="submission" date="2020-12" db="EMBL/GenBank/DDBJ databases">
        <title>Geomonas sp. Red875, isolated from river sediment.</title>
        <authorList>
            <person name="Xu Z."/>
            <person name="Zhang Z."/>
            <person name="Masuda Y."/>
            <person name="Itoh H."/>
            <person name="Senoo K."/>
        </authorList>
    </citation>
    <scope>NUCLEOTIDE SEQUENCE</scope>
    <source>
        <strain evidence="2">Red875</strain>
    </source>
</reference>
<gene>
    <name evidence="2" type="ORF">JFN93_21580</name>
</gene>
<keyword evidence="2" id="KW-0808">Transferase</keyword>
<dbReference type="Proteomes" id="UP000636888">
    <property type="component" value="Unassembled WGS sequence"/>
</dbReference>
<protein>
    <submittedName>
        <fullName evidence="2">Class I SAM-dependent methyltransferase</fullName>
    </submittedName>
</protein>
<evidence type="ECO:0000259" key="1">
    <source>
        <dbReference type="Pfam" id="PF13847"/>
    </source>
</evidence>
<name>A0A8J7S822_9BACT</name>
<comment type="caution">
    <text evidence="2">The sequence shown here is derived from an EMBL/GenBank/DDBJ whole genome shotgun (WGS) entry which is preliminary data.</text>
</comment>
<dbReference type="GO" id="GO:0032259">
    <property type="term" value="P:methylation"/>
    <property type="evidence" value="ECO:0007669"/>
    <property type="project" value="UniProtKB-KW"/>
</dbReference>
<dbReference type="CDD" id="cd02440">
    <property type="entry name" value="AdoMet_MTases"/>
    <property type="match status" value="1"/>
</dbReference>
<dbReference type="Gene3D" id="3.40.50.150">
    <property type="entry name" value="Vaccinia Virus protein VP39"/>
    <property type="match status" value="1"/>
</dbReference>
<evidence type="ECO:0000313" key="2">
    <source>
        <dbReference type="EMBL" id="MBJ6727312.1"/>
    </source>
</evidence>
<dbReference type="InterPro" id="IPR025714">
    <property type="entry name" value="Methyltranfer_dom"/>
</dbReference>
<evidence type="ECO:0000313" key="3">
    <source>
        <dbReference type="Proteomes" id="UP000636888"/>
    </source>
</evidence>
<dbReference type="InterPro" id="IPR029063">
    <property type="entry name" value="SAM-dependent_MTases_sf"/>
</dbReference>
<dbReference type="GO" id="GO:0008168">
    <property type="term" value="F:methyltransferase activity"/>
    <property type="evidence" value="ECO:0007669"/>
    <property type="project" value="UniProtKB-KW"/>
</dbReference>
<dbReference type="RefSeq" id="WP_199386250.1">
    <property type="nucleotide sequence ID" value="NZ_JAEMHM010000022.1"/>
</dbReference>
<dbReference type="AlphaFoldDB" id="A0A8J7S822"/>